<evidence type="ECO:0000259" key="17">
    <source>
        <dbReference type="PROSITE" id="PS52004"/>
    </source>
</evidence>
<dbReference type="UniPathway" id="UPA00094"/>
<evidence type="ECO:0000256" key="13">
    <source>
        <dbReference type="ARBA" id="ARBA00047659"/>
    </source>
</evidence>
<keyword evidence="19" id="KW-1185">Reference proteome</keyword>
<evidence type="ECO:0000256" key="16">
    <source>
        <dbReference type="RuleBase" id="RU003694"/>
    </source>
</evidence>
<evidence type="ECO:0000256" key="2">
    <source>
        <dbReference type="ARBA" id="ARBA00008467"/>
    </source>
</evidence>
<evidence type="ECO:0000256" key="4">
    <source>
        <dbReference type="ARBA" id="ARBA00014657"/>
    </source>
</evidence>
<dbReference type="KEGG" id="cle:Clole_3050"/>
<dbReference type="FunFam" id="3.40.47.10:FF:000009">
    <property type="entry name" value="3-oxoacyl-[acyl-carrier-protein] synthase 2"/>
    <property type="match status" value="1"/>
</dbReference>
<dbReference type="RefSeq" id="WP_013658025.1">
    <property type="nucleotide sequence ID" value="NC_015275.1"/>
</dbReference>
<sequence>MNNRVVITGMGVVSPIGNDVDTYWNSLKEGKCGIKVLPEELQIEGTNVHVAGTVTDFEVEKYIDKREARRLARFSQFAIYASKQALENAKLNMEEEDAHKVGVMIGSGIGALDVIEQETLKLHEKGAKRVSPLFVPMAIVNMAAGNVAIHTGAKGVCSTVVTACASGTHSIGEAFRYLKQGFQEVMLAGGSEACITPLGIAGFNALTALTTSEDPMRASIPFDKERSGFVMGEGAGVLVMETLEHAKKRGASIIAEVVGYGATGDAHHITTPAPGGVGAARAMEEALREAGIASEAVNYINAHGTSTQYNDLYETMAIQSVFGEATKVAVSSTKSMTGHLLGAAGAIEAIAIAKAVEEDFIPPTANYQVRDEACPLDYVPGEGRDEKVQYAMSNSLGFGGHNATLIFKKWEEA</sequence>
<dbReference type="GO" id="GO:0005829">
    <property type="term" value="C:cytosol"/>
    <property type="evidence" value="ECO:0007669"/>
    <property type="project" value="TreeGrafter"/>
</dbReference>
<keyword evidence="7" id="KW-0276">Fatty acid metabolism</keyword>
<gene>
    <name evidence="18" type="ordered locus">Clole_3050</name>
</gene>
<dbReference type="PROSITE" id="PS52004">
    <property type="entry name" value="KS3_2"/>
    <property type="match status" value="1"/>
</dbReference>
<evidence type="ECO:0000256" key="11">
    <source>
        <dbReference type="ARBA" id="ARBA00024006"/>
    </source>
</evidence>
<keyword evidence="6 14" id="KW-0808">Transferase</keyword>
<evidence type="ECO:0000256" key="5">
    <source>
        <dbReference type="ARBA" id="ARBA00022516"/>
    </source>
</evidence>
<dbReference type="InterPro" id="IPR000794">
    <property type="entry name" value="Beta-ketoacyl_synthase"/>
</dbReference>
<dbReference type="NCBIfam" id="NF005589">
    <property type="entry name" value="PRK07314.1"/>
    <property type="match status" value="1"/>
</dbReference>
<evidence type="ECO:0000313" key="19">
    <source>
        <dbReference type="Proteomes" id="UP000008467"/>
    </source>
</evidence>
<protein>
    <recommendedName>
        <fullName evidence="4 14">3-oxoacyl-[acyl-carrier-protein] synthase 2</fullName>
        <ecNumber evidence="3 14">2.3.1.179</ecNumber>
    </recommendedName>
</protein>
<reference evidence="18 19" key="1">
    <citation type="journal article" date="2011" name="J. Bacteriol.">
        <title>Complete genome sequence of the cellulose-degrading bacterium Cellulosilyticum lentocellum.</title>
        <authorList>
            <consortium name="US DOE Joint Genome Institute"/>
            <person name="Miller D.A."/>
            <person name="Suen G."/>
            <person name="Bruce D."/>
            <person name="Copeland A."/>
            <person name="Cheng J.F."/>
            <person name="Detter C."/>
            <person name="Goodwin L.A."/>
            <person name="Han C.S."/>
            <person name="Hauser L.J."/>
            <person name="Land M.L."/>
            <person name="Lapidus A."/>
            <person name="Lucas S."/>
            <person name="Meincke L."/>
            <person name="Pitluck S."/>
            <person name="Tapia R."/>
            <person name="Teshima H."/>
            <person name="Woyke T."/>
            <person name="Fox B.G."/>
            <person name="Angert E.R."/>
            <person name="Currie C.R."/>
        </authorList>
    </citation>
    <scope>NUCLEOTIDE SEQUENCE [LARGE SCALE GENOMIC DNA]</scope>
    <source>
        <strain evidence="19">ATCC 49066 / DSM 5427 / NCIMB 11756 / RHM5</strain>
    </source>
</reference>
<dbReference type="InterPro" id="IPR016039">
    <property type="entry name" value="Thiolase-like"/>
</dbReference>
<evidence type="ECO:0000256" key="9">
    <source>
        <dbReference type="ARBA" id="ARBA00023160"/>
    </source>
</evidence>
<dbReference type="PANTHER" id="PTHR11712:SF336">
    <property type="entry name" value="3-OXOACYL-[ACYL-CARRIER-PROTEIN] SYNTHASE, MITOCHONDRIAL"/>
    <property type="match status" value="1"/>
</dbReference>
<dbReference type="CDD" id="cd00834">
    <property type="entry name" value="KAS_I_II"/>
    <property type="match status" value="1"/>
</dbReference>
<keyword evidence="8" id="KW-0443">Lipid metabolism</keyword>
<dbReference type="EC" id="2.3.1.179" evidence="3 14"/>
<dbReference type="AlphaFoldDB" id="F2JNH0"/>
<dbReference type="InterPro" id="IPR018201">
    <property type="entry name" value="Ketoacyl_synth_AS"/>
</dbReference>
<dbReference type="InterPro" id="IPR020841">
    <property type="entry name" value="PKS_Beta-ketoAc_synthase_dom"/>
</dbReference>
<dbReference type="Pfam" id="PF00109">
    <property type="entry name" value="ketoacyl-synt"/>
    <property type="match status" value="1"/>
</dbReference>
<dbReference type="NCBIfam" id="TIGR03150">
    <property type="entry name" value="fabF"/>
    <property type="match status" value="1"/>
</dbReference>
<dbReference type="SUPFAM" id="SSF53901">
    <property type="entry name" value="Thiolase-like"/>
    <property type="match status" value="2"/>
</dbReference>
<dbReference type="STRING" id="642492.Clole_3050"/>
<dbReference type="PANTHER" id="PTHR11712">
    <property type="entry name" value="POLYKETIDE SYNTHASE-RELATED"/>
    <property type="match status" value="1"/>
</dbReference>
<comment type="catalytic activity">
    <reaction evidence="13 14">
        <text>a fatty acyl-[ACP] + malonyl-[ACP] + H(+) = a 3-oxoacyl-[ACP] + holo-[ACP] + CO2</text>
        <dbReference type="Rhea" id="RHEA:22836"/>
        <dbReference type="Rhea" id="RHEA-COMP:9623"/>
        <dbReference type="Rhea" id="RHEA-COMP:9685"/>
        <dbReference type="Rhea" id="RHEA-COMP:9916"/>
        <dbReference type="Rhea" id="RHEA-COMP:14125"/>
        <dbReference type="ChEBI" id="CHEBI:15378"/>
        <dbReference type="ChEBI" id="CHEBI:16526"/>
        <dbReference type="ChEBI" id="CHEBI:64479"/>
        <dbReference type="ChEBI" id="CHEBI:78449"/>
        <dbReference type="ChEBI" id="CHEBI:78776"/>
        <dbReference type="ChEBI" id="CHEBI:138651"/>
    </reaction>
</comment>
<comment type="similarity">
    <text evidence="2 14 16">Belongs to the thiolase-like superfamily. Beta-ketoacyl-ACP synthases family.</text>
</comment>
<evidence type="ECO:0000256" key="3">
    <source>
        <dbReference type="ARBA" id="ARBA00012356"/>
    </source>
</evidence>
<evidence type="ECO:0000256" key="8">
    <source>
        <dbReference type="ARBA" id="ARBA00023098"/>
    </source>
</evidence>
<evidence type="ECO:0000256" key="1">
    <source>
        <dbReference type="ARBA" id="ARBA00005194"/>
    </source>
</evidence>
<keyword evidence="9 14" id="KW-0275">Fatty acid biosynthesis</keyword>
<dbReference type="InterPro" id="IPR017568">
    <property type="entry name" value="3-oxoacyl-ACP_synth-2"/>
</dbReference>
<dbReference type="InterPro" id="IPR014031">
    <property type="entry name" value="Ketoacyl_synth_C"/>
</dbReference>
<comment type="catalytic activity">
    <reaction evidence="12 14">
        <text>(9Z)-hexadecenoyl-[ACP] + malonyl-[ACP] + H(+) = 3-oxo-(11Z)-octadecenoyl-[ACP] + holo-[ACP] + CO2</text>
        <dbReference type="Rhea" id="RHEA:55040"/>
        <dbReference type="Rhea" id="RHEA-COMP:9623"/>
        <dbReference type="Rhea" id="RHEA-COMP:9685"/>
        <dbReference type="Rhea" id="RHEA-COMP:10800"/>
        <dbReference type="Rhea" id="RHEA-COMP:14074"/>
        <dbReference type="ChEBI" id="CHEBI:15378"/>
        <dbReference type="ChEBI" id="CHEBI:16526"/>
        <dbReference type="ChEBI" id="CHEBI:64479"/>
        <dbReference type="ChEBI" id="CHEBI:78449"/>
        <dbReference type="ChEBI" id="CHEBI:83989"/>
        <dbReference type="ChEBI" id="CHEBI:138538"/>
        <dbReference type="EC" id="2.3.1.179"/>
    </reaction>
</comment>
<name>F2JNH0_CELLD</name>
<evidence type="ECO:0000256" key="12">
    <source>
        <dbReference type="ARBA" id="ARBA00047318"/>
    </source>
</evidence>
<proteinExistence type="inferred from homology"/>
<evidence type="ECO:0000256" key="10">
    <source>
        <dbReference type="ARBA" id="ARBA00023315"/>
    </source>
</evidence>
<comment type="pathway">
    <text evidence="1 14">Lipid metabolism; fatty acid biosynthesis.</text>
</comment>
<comment type="function">
    <text evidence="11 14">Involved in the type II fatty acid elongation cycle. Catalyzes the elongation of a wide range of acyl-ACP by the addition of two carbons from malonyl-ACP to an acyl acceptor. Can efficiently catalyze the conversion of palmitoleoyl-ACP (cis-hexadec-9-enoyl-ACP) to cis-vaccenoyl-ACP (cis-octadec-11-enoyl-ACP), an essential step in the thermal regulation of fatty acid composition.</text>
</comment>
<evidence type="ECO:0000256" key="15">
    <source>
        <dbReference type="PIRSR" id="PIRSR000447-1"/>
    </source>
</evidence>
<keyword evidence="10 14" id="KW-0012">Acyltransferase</keyword>
<evidence type="ECO:0000256" key="7">
    <source>
        <dbReference type="ARBA" id="ARBA00022832"/>
    </source>
</evidence>
<evidence type="ECO:0000256" key="6">
    <source>
        <dbReference type="ARBA" id="ARBA00022679"/>
    </source>
</evidence>
<dbReference type="Pfam" id="PF02801">
    <property type="entry name" value="Ketoacyl-synt_C"/>
    <property type="match status" value="1"/>
</dbReference>
<dbReference type="PIRSF" id="PIRSF000447">
    <property type="entry name" value="KAS_II"/>
    <property type="match status" value="1"/>
</dbReference>
<dbReference type="SMART" id="SM00825">
    <property type="entry name" value="PKS_KS"/>
    <property type="match status" value="1"/>
</dbReference>
<feature type="domain" description="Ketosynthase family 3 (KS3)" evidence="17">
    <location>
        <begin position="2"/>
        <end position="409"/>
    </location>
</feature>
<dbReference type="EMBL" id="CP002582">
    <property type="protein sequence ID" value="ADZ84746.1"/>
    <property type="molecule type" value="Genomic_DNA"/>
</dbReference>
<evidence type="ECO:0000313" key="18">
    <source>
        <dbReference type="EMBL" id="ADZ84746.1"/>
    </source>
</evidence>
<dbReference type="GO" id="GO:0004315">
    <property type="term" value="F:3-oxoacyl-[acyl-carrier-protein] synthase activity"/>
    <property type="evidence" value="ECO:0007669"/>
    <property type="project" value="UniProtKB-UniRule"/>
</dbReference>
<evidence type="ECO:0000256" key="14">
    <source>
        <dbReference type="PIRNR" id="PIRNR000447"/>
    </source>
</evidence>
<keyword evidence="5 14" id="KW-0444">Lipid biosynthesis</keyword>
<dbReference type="InterPro" id="IPR014030">
    <property type="entry name" value="Ketoacyl_synth_N"/>
</dbReference>
<dbReference type="Gene3D" id="3.40.47.10">
    <property type="match status" value="2"/>
</dbReference>
<dbReference type="Proteomes" id="UP000008467">
    <property type="component" value="Chromosome"/>
</dbReference>
<dbReference type="GO" id="GO:0006633">
    <property type="term" value="P:fatty acid biosynthetic process"/>
    <property type="evidence" value="ECO:0007669"/>
    <property type="project" value="UniProtKB-UniRule"/>
</dbReference>
<accession>F2JNH0</accession>
<dbReference type="PROSITE" id="PS00606">
    <property type="entry name" value="KS3_1"/>
    <property type="match status" value="1"/>
</dbReference>
<feature type="active site" description="For beta-ketoacyl synthase activity" evidence="15">
    <location>
        <position position="164"/>
    </location>
</feature>
<dbReference type="HOGENOM" id="CLU_000022_69_2_9"/>
<organism evidence="18 19">
    <name type="scientific">Cellulosilyticum lentocellum (strain ATCC 49066 / DSM 5427 / NCIMB 11756 / RHM5)</name>
    <name type="common">Clostridium lentocellum</name>
    <dbReference type="NCBI Taxonomy" id="642492"/>
    <lineage>
        <taxon>Bacteria</taxon>
        <taxon>Bacillati</taxon>
        <taxon>Bacillota</taxon>
        <taxon>Clostridia</taxon>
        <taxon>Lachnospirales</taxon>
        <taxon>Cellulosilyticaceae</taxon>
        <taxon>Cellulosilyticum</taxon>
    </lineage>
</organism>
<dbReference type="eggNOG" id="COG0304">
    <property type="taxonomic scope" value="Bacteria"/>
</dbReference>